<keyword evidence="8" id="KW-1185">Reference proteome</keyword>
<keyword evidence="3" id="KW-0328">Glycosyltransferase</keyword>
<evidence type="ECO:0000256" key="1">
    <source>
        <dbReference type="ARBA" id="ARBA00004776"/>
    </source>
</evidence>
<feature type="compositionally biased region" description="Polar residues" evidence="5">
    <location>
        <begin position="308"/>
        <end position="317"/>
    </location>
</feature>
<evidence type="ECO:0000256" key="5">
    <source>
        <dbReference type="SAM" id="MobiDB-lite"/>
    </source>
</evidence>
<dbReference type="SUPFAM" id="SSF53448">
    <property type="entry name" value="Nucleotide-diphospho-sugar transferases"/>
    <property type="match status" value="1"/>
</dbReference>
<gene>
    <name evidence="7" type="ORF">PA27867_2969</name>
</gene>
<dbReference type="KEGG" id="cart:PA27867_2969"/>
<dbReference type="STRING" id="670052.PA27867_2969"/>
<dbReference type="InterPro" id="IPR029044">
    <property type="entry name" value="Nucleotide-diphossugar_trans"/>
</dbReference>
<dbReference type="Gene3D" id="3.90.550.10">
    <property type="entry name" value="Spore Coat Polysaccharide Biosynthesis Protein SpsA, Chain A"/>
    <property type="match status" value="1"/>
</dbReference>
<dbReference type="EMBL" id="CP016282">
    <property type="protein sequence ID" value="ANP73906.1"/>
    <property type="molecule type" value="Genomic_DNA"/>
</dbReference>
<dbReference type="InterPro" id="IPR001173">
    <property type="entry name" value="Glyco_trans_2-like"/>
</dbReference>
<evidence type="ECO:0000256" key="4">
    <source>
        <dbReference type="ARBA" id="ARBA00022679"/>
    </source>
</evidence>
<comment type="pathway">
    <text evidence="1">Cell wall biogenesis; cell wall polysaccharide biosynthesis.</text>
</comment>
<proteinExistence type="inferred from homology"/>
<reference evidence="7 8" key="1">
    <citation type="submission" date="2016-06" db="EMBL/GenBank/DDBJ databases">
        <title>Genome sequencing of Cryobacterium arcticum PAMC 27867.</title>
        <authorList>
            <person name="Lee J."/>
            <person name="Kim O.-S."/>
        </authorList>
    </citation>
    <scope>NUCLEOTIDE SEQUENCE [LARGE SCALE GENOMIC DNA]</scope>
    <source>
        <strain evidence="7 8">PAMC 27867</strain>
    </source>
</reference>
<dbReference type="OrthoDB" id="9771846at2"/>
<dbReference type="Proteomes" id="UP000092582">
    <property type="component" value="Chromosome 1"/>
</dbReference>
<dbReference type="PANTHER" id="PTHR43179">
    <property type="entry name" value="RHAMNOSYLTRANSFERASE WBBL"/>
    <property type="match status" value="1"/>
</dbReference>
<feature type="compositionally biased region" description="Basic and acidic residues" evidence="5">
    <location>
        <begin position="320"/>
        <end position="332"/>
    </location>
</feature>
<dbReference type="PANTHER" id="PTHR43179:SF12">
    <property type="entry name" value="GALACTOFURANOSYLTRANSFERASE GLFT2"/>
    <property type="match status" value="1"/>
</dbReference>
<evidence type="ECO:0000313" key="8">
    <source>
        <dbReference type="Proteomes" id="UP000092582"/>
    </source>
</evidence>
<evidence type="ECO:0000313" key="7">
    <source>
        <dbReference type="EMBL" id="ANP73906.1"/>
    </source>
</evidence>
<dbReference type="AlphaFoldDB" id="A0A1B1BN34"/>
<comment type="similarity">
    <text evidence="2">Belongs to the glycosyltransferase 2 family.</text>
</comment>
<dbReference type="RefSeq" id="WP_084021210.1">
    <property type="nucleotide sequence ID" value="NZ_CP016282.1"/>
</dbReference>
<evidence type="ECO:0000259" key="6">
    <source>
        <dbReference type="Pfam" id="PF00535"/>
    </source>
</evidence>
<dbReference type="GO" id="GO:0016757">
    <property type="term" value="F:glycosyltransferase activity"/>
    <property type="evidence" value="ECO:0007669"/>
    <property type="project" value="UniProtKB-KW"/>
</dbReference>
<sequence length="332" mass="35907">METRAPKVGVVTVTYNSETVLPDFLDSLAQQVGVELRLYAVDNDSHDASVAMLRAESRLGFVAIVPNDSNVGVAVGNNQGIELALQDGCDWVLLLNNDTVLPGNALATLVQVAEENGLKLLSPAIEATEPAGTIWYGGGKFVPLQGFRTLHGTAGQSVSQFPKELVKTGYASTCCLLVHPAVFKSVGLMDPVYFVYFDDVDFAVRSVAQGFEYWVTPEVTIIHKASSLTGGKSSPFTVKWVSRNWPLIAIRHLNVASKFVALSYIQVWMFARLALRRDSVNVFRVRQSGFREALRVASAVPPPRLSYEATNGQTSGSRLGEGDVRDGSAAEA</sequence>
<dbReference type="Pfam" id="PF00535">
    <property type="entry name" value="Glycos_transf_2"/>
    <property type="match status" value="1"/>
</dbReference>
<feature type="domain" description="Glycosyltransferase 2-like" evidence="6">
    <location>
        <begin position="10"/>
        <end position="151"/>
    </location>
</feature>
<dbReference type="CDD" id="cd04186">
    <property type="entry name" value="GT_2_like_c"/>
    <property type="match status" value="1"/>
</dbReference>
<evidence type="ECO:0000256" key="2">
    <source>
        <dbReference type="ARBA" id="ARBA00006739"/>
    </source>
</evidence>
<accession>A0A1B1BN34</accession>
<feature type="region of interest" description="Disordered" evidence="5">
    <location>
        <begin position="305"/>
        <end position="332"/>
    </location>
</feature>
<keyword evidence="4" id="KW-0808">Transferase</keyword>
<protein>
    <recommendedName>
        <fullName evidence="6">Glycosyltransferase 2-like domain-containing protein</fullName>
    </recommendedName>
</protein>
<evidence type="ECO:0000256" key="3">
    <source>
        <dbReference type="ARBA" id="ARBA00022676"/>
    </source>
</evidence>
<organism evidence="7 8">
    <name type="scientific">Cryobacterium arcticum</name>
    <dbReference type="NCBI Taxonomy" id="670052"/>
    <lineage>
        <taxon>Bacteria</taxon>
        <taxon>Bacillati</taxon>
        <taxon>Actinomycetota</taxon>
        <taxon>Actinomycetes</taxon>
        <taxon>Micrococcales</taxon>
        <taxon>Microbacteriaceae</taxon>
        <taxon>Cryobacterium</taxon>
    </lineage>
</organism>
<name>A0A1B1BN34_9MICO</name>